<name>A0A3E0TNB4_9GAMM</name>
<accession>A0A3E0TNB4</accession>
<evidence type="ECO:0000259" key="1">
    <source>
        <dbReference type="Pfam" id="PF00248"/>
    </source>
</evidence>
<dbReference type="InterPro" id="IPR053135">
    <property type="entry name" value="AKR2_Oxidoreductase"/>
</dbReference>
<dbReference type="Proteomes" id="UP000256478">
    <property type="component" value="Unassembled WGS sequence"/>
</dbReference>
<dbReference type="Gene3D" id="3.20.20.100">
    <property type="entry name" value="NADP-dependent oxidoreductase domain"/>
    <property type="match status" value="1"/>
</dbReference>
<dbReference type="InterPro" id="IPR036812">
    <property type="entry name" value="NAD(P)_OxRdtase_dom_sf"/>
</dbReference>
<dbReference type="InterPro" id="IPR020471">
    <property type="entry name" value="AKR"/>
</dbReference>
<evidence type="ECO:0000313" key="3">
    <source>
        <dbReference type="Proteomes" id="UP000256478"/>
    </source>
</evidence>
<dbReference type="InterPro" id="IPR023210">
    <property type="entry name" value="NADP_OxRdtase_dom"/>
</dbReference>
<dbReference type="OrthoDB" id="9773828at2"/>
<dbReference type="RefSeq" id="WP_116007167.1">
    <property type="nucleotide sequence ID" value="NZ_QUOU01000001.1"/>
</dbReference>
<dbReference type="PANTHER" id="PTHR43312:SF1">
    <property type="entry name" value="NADP-DEPENDENT OXIDOREDUCTASE DOMAIN-CONTAINING PROTEIN"/>
    <property type="match status" value="1"/>
</dbReference>
<feature type="domain" description="NADP-dependent oxidoreductase" evidence="1">
    <location>
        <begin position="2"/>
        <end position="209"/>
    </location>
</feature>
<dbReference type="AlphaFoldDB" id="A0A3E0TNB4"/>
<gene>
    <name evidence="2" type="ORF">DXX93_05315</name>
</gene>
<dbReference type="CDD" id="cd19097">
    <property type="entry name" value="AKR_unchar"/>
    <property type="match status" value="1"/>
</dbReference>
<dbReference type="PRINTS" id="PR00069">
    <property type="entry name" value="ALDKETRDTASE"/>
</dbReference>
<dbReference type="PANTHER" id="PTHR43312">
    <property type="entry name" value="D-THREO-ALDOSE 1-DEHYDROGENASE"/>
    <property type="match status" value="1"/>
</dbReference>
<organism evidence="2 3">
    <name type="scientific">Thalassotalea euphylliae</name>
    <dbReference type="NCBI Taxonomy" id="1655234"/>
    <lineage>
        <taxon>Bacteria</taxon>
        <taxon>Pseudomonadati</taxon>
        <taxon>Pseudomonadota</taxon>
        <taxon>Gammaproteobacteria</taxon>
        <taxon>Alteromonadales</taxon>
        <taxon>Colwelliaceae</taxon>
        <taxon>Thalassotalea</taxon>
    </lineage>
</organism>
<dbReference type="Pfam" id="PF00248">
    <property type="entry name" value="Aldo_ket_red"/>
    <property type="match status" value="1"/>
</dbReference>
<evidence type="ECO:0000313" key="2">
    <source>
        <dbReference type="EMBL" id="REL26046.1"/>
    </source>
</evidence>
<dbReference type="EMBL" id="QUOU01000001">
    <property type="protein sequence ID" value="REL26046.1"/>
    <property type="molecule type" value="Genomic_DNA"/>
</dbReference>
<reference evidence="2 3" key="1">
    <citation type="submission" date="2018-08" db="EMBL/GenBank/DDBJ databases">
        <title>Thalassotalea euphylliae genome.</title>
        <authorList>
            <person name="Summers S."/>
            <person name="Rice S.A."/>
            <person name="Freckelton M.L."/>
            <person name="Nedved B.T."/>
            <person name="Hadfield M.G."/>
        </authorList>
    </citation>
    <scope>NUCLEOTIDE SEQUENCE [LARGE SCALE GENOMIC DNA]</scope>
    <source>
        <strain evidence="2 3">H1</strain>
    </source>
</reference>
<dbReference type="SUPFAM" id="SSF51430">
    <property type="entry name" value="NAD(P)-linked oxidoreductase"/>
    <property type="match status" value="1"/>
</dbReference>
<protein>
    <submittedName>
        <fullName evidence="2">Aldo/keto reductase</fullName>
    </submittedName>
</protein>
<proteinExistence type="predicted"/>
<sequence>MKLALGTVQFGLDYGISNQSGQVNSTEVEAILQQAHDAGITLLDSASVYGNSEQVLGQLNISQRFELVTKIPKLAHNTTSIMPHIEQSLRLLKRDQLDAVLFHHADDLISHTKRSVFYQELAALKQQEVVSRIGVSLYQPEQWQLLKNQYQLDLLQVPVNVLDQRFVSSSLLTDYQKHTVKLHCRSAFLQGLLLMPANQRPSYFQPYQDQLARFDRLVKQFHCLPLVMCLALFHVLDTNIKANQNIDDNIIEQVVVGCCSSAQLHEIVRANQIARTININPQPLSELASDIQALINPSLWQLGN</sequence>
<comment type="caution">
    <text evidence="2">The sequence shown here is derived from an EMBL/GenBank/DDBJ whole genome shotgun (WGS) entry which is preliminary data.</text>
</comment>
<dbReference type="GO" id="GO:0016491">
    <property type="term" value="F:oxidoreductase activity"/>
    <property type="evidence" value="ECO:0007669"/>
    <property type="project" value="InterPro"/>
</dbReference>